<dbReference type="Pfam" id="PF02146">
    <property type="entry name" value="SIR2"/>
    <property type="match status" value="1"/>
</dbReference>
<dbReference type="PROSITE" id="PS50305">
    <property type="entry name" value="SIRTUIN"/>
    <property type="match status" value="1"/>
</dbReference>
<dbReference type="PANTHER" id="PTHR11085:SF10">
    <property type="entry name" value="NAD-DEPENDENT PROTEIN DEACYLASE SIRTUIN-5, MITOCHONDRIAL-RELATED"/>
    <property type="match status" value="1"/>
</dbReference>
<evidence type="ECO:0000256" key="4">
    <source>
        <dbReference type="PROSITE-ProRule" id="PRU00236"/>
    </source>
</evidence>
<feature type="binding site" evidence="4">
    <location>
        <position position="221"/>
    </location>
    <ligand>
        <name>Zn(2+)</name>
        <dbReference type="ChEBI" id="CHEBI:29105"/>
    </ligand>
</feature>
<dbReference type="OrthoDB" id="424302at2759"/>
<dbReference type="GO" id="GO:0070403">
    <property type="term" value="F:NAD+ binding"/>
    <property type="evidence" value="ECO:0007669"/>
    <property type="project" value="InterPro"/>
</dbReference>
<dbReference type="GO" id="GO:0005634">
    <property type="term" value="C:nucleus"/>
    <property type="evidence" value="ECO:0007669"/>
    <property type="project" value="TreeGrafter"/>
</dbReference>
<dbReference type="Proteomes" id="UP000094565">
    <property type="component" value="Chromosome 2"/>
</dbReference>
<dbReference type="PANTHER" id="PTHR11085">
    <property type="entry name" value="NAD-DEPENDENT PROTEIN DEACYLASE SIRTUIN-5, MITOCHONDRIAL-RELATED"/>
    <property type="match status" value="1"/>
</dbReference>
<dbReference type="InterPro" id="IPR050134">
    <property type="entry name" value="NAD-dep_sirtuin_deacylases"/>
</dbReference>
<keyword evidence="8" id="KW-1185">Reference proteome</keyword>
<feature type="active site" description="Proton acceptor" evidence="4">
    <location>
        <position position="128"/>
    </location>
</feature>
<dbReference type="GO" id="GO:0036055">
    <property type="term" value="F:protein-succinyllysine desuccinylase activity"/>
    <property type="evidence" value="ECO:0007669"/>
    <property type="project" value="InterPro"/>
</dbReference>
<dbReference type="SUPFAM" id="SSF52467">
    <property type="entry name" value="DHS-like NAD/FAD-binding domain"/>
    <property type="match status" value="1"/>
</dbReference>
<sequence>MNQGSLASFHEYITTDKCRTILALCGAGLSASSGLPTFRGSGGLWKNYSSMDLATPDAFNVDPGLVWQFYSYRRYKAIQAKPNKGHYALSELSKVAASKGKKFLTLTQNVDGLSKRAHHDPEQLLELHGSLFTLKCTSFDCTYTENNNFKHPLTPQLQGCEEEWVNPRKRQRRTENENGNEHENEDVDNDDKDTVVSTPGSPEFTPVKDISRSGLPTCPQCKTGLLRPGVVWFGESLPFKVLDQADQFIMSQKVDLILVIGTSQSVWPAAGYVNRVKLQGGKVAIFNTDEEDLQGCDGWKFLGDAAELLPQALMPLIGDITEVVENDKELL</sequence>
<dbReference type="Gene3D" id="3.40.50.1220">
    <property type="entry name" value="TPP-binding domain"/>
    <property type="match status" value="1"/>
</dbReference>
<evidence type="ECO:0000313" key="7">
    <source>
        <dbReference type="EMBL" id="ANZ76064.1"/>
    </source>
</evidence>
<comment type="similarity">
    <text evidence="1">Belongs to the sirtuin family. Class I subfamily.</text>
</comment>
<feature type="binding site" evidence="4">
    <location>
        <position position="141"/>
    </location>
    <ligand>
        <name>Zn(2+)</name>
        <dbReference type="ChEBI" id="CHEBI:29105"/>
    </ligand>
</feature>
<dbReference type="InterPro" id="IPR026591">
    <property type="entry name" value="Sirtuin_cat_small_dom_sf"/>
</dbReference>
<evidence type="ECO:0000313" key="8">
    <source>
        <dbReference type="Proteomes" id="UP000094565"/>
    </source>
</evidence>
<dbReference type="AlphaFoldDB" id="A0A1B2JDC4"/>
<feature type="binding site" evidence="4">
    <location>
        <position position="218"/>
    </location>
    <ligand>
        <name>Zn(2+)</name>
        <dbReference type="ChEBI" id="CHEBI:29105"/>
    </ligand>
</feature>
<dbReference type="Gene3D" id="3.30.1600.10">
    <property type="entry name" value="SIR2/SIRT2 'Small Domain"/>
    <property type="match status" value="1"/>
</dbReference>
<feature type="domain" description="Deacetylase sirtuin-type" evidence="6">
    <location>
        <begin position="1"/>
        <end position="320"/>
    </location>
</feature>
<evidence type="ECO:0000256" key="1">
    <source>
        <dbReference type="ARBA" id="ARBA00006924"/>
    </source>
</evidence>
<keyword evidence="4" id="KW-0862">Zinc</keyword>
<name>A0A1B2JDC4_PICPA</name>
<dbReference type="GO" id="GO:0036054">
    <property type="term" value="F:protein-malonyllysine demalonylase activity"/>
    <property type="evidence" value="ECO:0007669"/>
    <property type="project" value="InterPro"/>
</dbReference>
<feature type="compositionally biased region" description="Basic and acidic residues" evidence="5">
    <location>
        <begin position="173"/>
        <end position="182"/>
    </location>
</feature>
<dbReference type="InterPro" id="IPR026590">
    <property type="entry name" value="Ssirtuin_cat_dom"/>
</dbReference>
<organism evidence="7 8">
    <name type="scientific">Komagataella pastoris</name>
    <name type="common">Yeast</name>
    <name type="synonym">Pichia pastoris</name>
    <dbReference type="NCBI Taxonomy" id="4922"/>
    <lineage>
        <taxon>Eukaryota</taxon>
        <taxon>Fungi</taxon>
        <taxon>Dikarya</taxon>
        <taxon>Ascomycota</taxon>
        <taxon>Saccharomycotina</taxon>
        <taxon>Pichiomycetes</taxon>
        <taxon>Pichiales</taxon>
        <taxon>Pichiaceae</taxon>
        <taxon>Komagataella</taxon>
    </lineage>
</organism>
<feature type="region of interest" description="Disordered" evidence="5">
    <location>
        <begin position="167"/>
        <end position="194"/>
    </location>
</feature>
<evidence type="ECO:0000256" key="2">
    <source>
        <dbReference type="ARBA" id="ARBA00022679"/>
    </source>
</evidence>
<dbReference type="CDD" id="cd01412">
    <property type="entry name" value="SIRT5_Af1_CobB"/>
    <property type="match status" value="1"/>
</dbReference>
<dbReference type="InterPro" id="IPR029035">
    <property type="entry name" value="DHS-like_NAD/FAD-binding_dom"/>
</dbReference>
<reference evidence="7 8" key="1">
    <citation type="submission" date="2016-02" db="EMBL/GenBank/DDBJ databases">
        <title>Comparative genomic and transcriptomic foundation for Pichia pastoris.</title>
        <authorList>
            <person name="Love K.R."/>
            <person name="Shah K.A."/>
            <person name="Whittaker C.A."/>
            <person name="Wu J."/>
            <person name="Bartlett M.C."/>
            <person name="Ma D."/>
            <person name="Leeson R.L."/>
            <person name="Priest M."/>
            <person name="Young S.K."/>
            <person name="Love J.C."/>
        </authorList>
    </citation>
    <scope>NUCLEOTIDE SEQUENCE [LARGE SCALE GENOMIC DNA]</scope>
    <source>
        <strain evidence="7 8">ATCC 28485</strain>
    </source>
</reference>
<feature type="binding site" evidence="4">
    <location>
        <position position="136"/>
    </location>
    <ligand>
        <name>Zn(2+)</name>
        <dbReference type="ChEBI" id="CHEBI:29105"/>
    </ligand>
</feature>
<gene>
    <name evidence="7" type="ORF">ATY40_BA7501914</name>
</gene>
<dbReference type="GO" id="GO:0017136">
    <property type="term" value="F:histone deacetylase activity, NAD-dependent"/>
    <property type="evidence" value="ECO:0007669"/>
    <property type="project" value="TreeGrafter"/>
</dbReference>
<evidence type="ECO:0000256" key="5">
    <source>
        <dbReference type="SAM" id="MobiDB-lite"/>
    </source>
</evidence>
<evidence type="ECO:0000259" key="6">
    <source>
        <dbReference type="PROSITE" id="PS50305"/>
    </source>
</evidence>
<keyword evidence="3" id="KW-0520">NAD</keyword>
<accession>A0A1B2JDC4</accession>
<evidence type="ECO:0000256" key="3">
    <source>
        <dbReference type="ARBA" id="ARBA00023027"/>
    </source>
</evidence>
<dbReference type="InterPro" id="IPR003000">
    <property type="entry name" value="Sirtuin"/>
</dbReference>
<protein>
    <submittedName>
        <fullName evidence="7">BA75_01914T0</fullName>
    </submittedName>
</protein>
<dbReference type="EMBL" id="CP014585">
    <property type="protein sequence ID" value="ANZ76064.1"/>
    <property type="molecule type" value="Genomic_DNA"/>
</dbReference>
<proteinExistence type="inferred from homology"/>
<dbReference type="GO" id="GO:0046872">
    <property type="term" value="F:metal ion binding"/>
    <property type="evidence" value="ECO:0007669"/>
    <property type="project" value="UniProtKB-KW"/>
</dbReference>
<dbReference type="InterPro" id="IPR027546">
    <property type="entry name" value="Sirtuin_class_III"/>
</dbReference>
<keyword evidence="2" id="KW-0808">Transferase</keyword>
<keyword evidence="4" id="KW-0479">Metal-binding</keyword>